<dbReference type="RefSeq" id="WP_158866811.1">
    <property type="nucleotide sequence ID" value="NZ_CP046401.1"/>
</dbReference>
<evidence type="ECO:0000313" key="3">
    <source>
        <dbReference type="Proteomes" id="UP000428260"/>
    </source>
</evidence>
<dbReference type="EMBL" id="CP046401">
    <property type="protein sequence ID" value="QGY44501.1"/>
    <property type="molecule type" value="Genomic_DNA"/>
</dbReference>
<reference evidence="2 3" key="1">
    <citation type="submission" date="2019-11" db="EMBL/GenBank/DDBJ databases">
        <authorList>
            <person name="Zheng R.K."/>
            <person name="Sun C.M."/>
        </authorList>
    </citation>
    <scope>NUCLEOTIDE SEQUENCE [LARGE SCALE GENOMIC DNA]</scope>
    <source>
        <strain evidence="2 3">WC007</strain>
    </source>
</reference>
<evidence type="ECO:0000256" key="1">
    <source>
        <dbReference type="SAM" id="SignalP"/>
    </source>
</evidence>
<proteinExistence type="predicted"/>
<sequence>MKILLSILVLLVFAFQSEAGENIDKKRNVDGISIFDPGIQNFVYLKTGFCDEQDLNDSNGPDLFFENTAPDIHSPIYKVKNVPVFLSLFFTDSFQYFLIDLPPPSFSQV</sequence>
<dbReference type="KEGG" id="mcos:GM418_12775"/>
<evidence type="ECO:0000313" key="2">
    <source>
        <dbReference type="EMBL" id="QGY44501.1"/>
    </source>
</evidence>
<protein>
    <submittedName>
        <fullName evidence="2">Uncharacterized protein</fullName>
    </submittedName>
</protein>
<keyword evidence="1" id="KW-0732">Signal</keyword>
<feature type="chain" id="PRO_5026047435" evidence="1">
    <location>
        <begin position="20"/>
        <end position="109"/>
    </location>
</feature>
<accession>A0A6I6JPX7</accession>
<dbReference type="Proteomes" id="UP000428260">
    <property type="component" value="Chromosome"/>
</dbReference>
<dbReference type="AlphaFoldDB" id="A0A6I6JPX7"/>
<keyword evidence="3" id="KW-1185">Reference proteome</keyword>
<organism evidence="2 3">
    <name type="scientific">Maribellus comscasis</name>
    <dbReference type="NCBI Taxonomy" id="2681766"/>
    <lineage>
        <taxon>Bacteria</taxon>
        <taxon>Pseudomonadati</taxon>
        <taxon>Bacteroidota</taxon>
        <taxon>Bacteroidia</taxon>
        <taxon>Marinilabiliales</taxon>
        <taxon>Prolixibacteraceae</taxon>
        <taxon>Maribellus</taxon>
    </lineage>
</organism>
<name>A0A6I6JPX7_9BACT</name>
<gene>
    <name evidence="2" type="ORF">GM418_12775</name>
</gene>
<feature type="signal peptide" evidence="1">
    <location>
        <begin position="1"/>
        <end position="19"/>
    </location>
</feature>